<protein>
    <submittedName>
        <fullName evidence="6">3-oxoacyl-ACP synthase</fullName>
    </submittedName>
</protein>
<evidence type="ECO:0000256" key="3">
    <source>
        <dbReference type="ARBA" id="ARBA00022679"/>
    </source>
</evidence>
<dbReference type="Pfam" id="PF00109">
    <property type="entry name" value="ketoacyl-synt"/>
    <property type="match status" value="1"/>
</dbReference>
<keyword evidence="3 4" id="KW-0808">Transferase</keyword>
<reference evidence="6 7" key="1">
    <citation type="submission" date="2015-03" db="EMBL/GenBank/DDBJ databases">
        <title>Comparative genomics of Pseudomonas insights into diversity of traits involved in vanlence and defense.</title>
        <authorList>
            <person name="Qin Y."/>
        </authorList>
    </citation>
    <scope>NUCLEOTIDE SEQUENCE [LARGE SCALE GENOMIC DNA]</scope>
    <source>
        <strain evidence="6 7">C3</strain>
    </source>
</reference>
<dbReference type="AlphaFoldDB" id="A0A0F4TSF1"/>
<dbReference type="InterPro" id="IPR000794">
    <property type="entry name" value="Beta-ketoacyl_synthase"/>
</dbReference>
<dbReference type="GO" id="GO:0004315">
    <property type="term" value="F:3-oxoacyl-[acyl-carrier-protein] synthase activity"/>
    <property type="evidence" value="ECO:0007669"/>
    <property type="project" value="TreeGrafter"/>
</dbReference>
<feature type="domain" description="Ketosynthase family 3 (KS3)" evidence="5">
    <location>
        <begin position="3"/>
        <end position="425"/>
    </location>
</feature>
<dbReference type="PROSITE" id="PS52004">
    <property type="entry name" value="KS3_2"/>
    <property type="match status" value="1"/>
</dbReference>
<dbReference type="Proteomes" id="UP000033500">
    <property type="component" value="Unassembled WGS sequence"/>
</dbReference>
<dbReference type="GO" id="GO:0006633">
    <property type="term" value="P:fatty acid biosynthetic process"/>
    <property type="evidence" value="ECO:0007669"/>
    <property type="project" value="TreeGrafter"/>
</dbReference>
<comment type="pathway">
    <text evidence="1">Lipid metabolism; fatty acid biosynthesis.</text>
</comment>
<dbReference type="SMART" id="SM00825">
    <property type="entry name" value="PKS_KS"/>
    <property type="match status" value="1"/>
</dbReference>
<dbReference type="PANTHER" id="PTHR11712:SF336">
    <property type="entry name" value="3-OXOACYL-[ACYL-CARRIER-PROTEIN] SYNTHASE, MITOCHONDRIAL"/>
    <property type="match status" value="1"/>
</dbReference>
<dbReference type="InterPro" id="IPR016039">
    <property type="entry name" value="Thiolase-like"/>
</dbReference>
<dbReference type="InterPro" id="IPR014031">
    <property type="entry name" value="Ketoacyl_synth_C"/>
</dbReference>
<evidence type="ECO:0000256" key="2">
    <source>
        <dbReference type="ARBA" id="ARBA00008467"/>
    </source>
</evidence>
<organism evidence="6 7">
    <name type="scientific">Pseudomonas fluorescens</name>
    <dbReference type="NCBI Taxonomy" id="294"/>
    <lineage>
        <taxon>Bacteria</taxon>
        <taxon>Pseudomonadati</taxon>
        <taxon>Pseudomonadota</taxon>
        <taxon>Gammaproteobacteria</taxon>
        <taxon>Pseudomonadales</taxon>
        <taxon>Pseudomonadaceae</taxon>
        <taxon>Pseudomonas</taxon>
    </lineage>
</organism>
<proteinExistence type="inferred from homology"/>
<gene>
    <name evidence="6" type="ORF">VC34_06280</name>
</gene>
<dbReference type="InterPro" id="IPR020841">
    <property type="entry name" value="PKS_Beta-ketoAc_synthase_dom"/>
</dbReference>
<dbReference type="SUPFAM" id="SSF53901">
    <property type="entry name" value="Thiolase-like"/>
    <property type="match status" value="2"/>
</dbReference>
<sequence length="431" mass="45427">MSATRIVITGMGAVTGFGFEWQTLWEKMLGAEHCVRPWQPDGVEDGTFPVRYAAAVDMTLLPEALKDHPAWTVALEKRSRFGWVAATQAVTDSGLTPSQLREAAVLCASGAPQHMLADMLLTQTQNGAAPGWQHLMPRADQVSAEGSLRQSNDRLTRVIADGLGCEGPVINISSACAGASQAIGNAFQMIRRGEVSVAIAGGADSVLNLDTMAALYLLGAASSEQRWGADVCRPFDRDRSGLIAGEGGGFVVLESLEHALARGATPYAEVLGYGSSLDAYKVTAPQPEGRGAALAMQAALDDAGLRAQQIDLINAHGTSTPLNDVAETLAIKSVFAEHKHYRSLAVSANKSQFGHLIAAAGAPECMVTALACLNDLVTPTVNLHDVDEQCDLDYCAGQAVSRRVDFALSNSFGFGGLNTSLALGKYRELGQ</sequence>
<comment type="caution">
    <text evidence="6">The sequence shown here is derived from an EMBL/GenBank/DDBJ whole genome shotgun (WGS) entry which is preliminary data.</text>
</comment>
<name>A0A0F4TSF1_PSEFL</name>
<evidence type="ECO:0000313" key="6">
    <source>
        <dbReference type="EMBL" id="KJZ46317.1"/>
    </source>
</evidence>
<evidence type="ECO:0000259" key="5">
    <source>
        <dbReference type="PROSITE" id="PS52004"/>
    </source>
</evidence>
<dbReference type="PATRIC" id="fig|294.131.peg.5302"/>
<dbReference type="PANTHER" id="PTHR11712">
    <property type="entry name" value="POLYKETIDE SYNTHASE-RELATED"/>
    <property type="match status" value="1"/>
</dbReference>
<dbReference type="Pfam" id="PF02801">
    <property type="entry name" value="Ketoacyl-synt_C"/>
    <property type="match status" value="1"/>
</dbReference>
<comment type="similarity">
    <text evidence="2 4">Belongs to the thiolase-like superfamily. Beta-ketoacyl-ACP synthases family.</text>
</comment>
<evidence type="ECO:0000256" key="4">
    <source>
        <dbReference type="RuleBase" id="RU003694"/>
    </source>
</evidence>
<dbReference type="EMBL" id="LACD01000005">
    <property type="protein sequence ID" value="KJZ46317.1"/>
    <property type="molecule type" value="Genomic_DNA"/>
</dbReference>
<accession>A0A0F4TSF1</accession>
<evidence type="ECO:0000256" key="1">
    <source>
        <dbReference type="ARBA" id="ARBA00005194"/>
    </source>
</evidence>
<dbReference type="Gene3D" id="3.40.47.10">
    <property type="match status" value="1"/>
</dbReference>
<dbReference type="RefSeq" id="WP_046045744.1">
    <property type="nucleotide sequence ID" value="NZ_LACD01000005.1"/>
</dbReference>
<dbReference type="InterPro" id="IPR014030">
    <property type="entry name" value="Ketoacyl_synth_N"/>
</dbReference>
<evidence type="ECO:0000313" key="7">
    <source>
        <dbReference type="Proteomes" id="UP000033500"/>
    </source>
</evidence>
<dbReference type="CDD" id="cd00834">
    <property type="entry name" value="KAS_I_II"/>
    <property type="match status" value="1"/>
</dbReference>